<feature type="transmembrane region" description="Helical" evidence="5">
    <location>
        <begin position="81"/>
        <end position="109"/>
    </location>
</feature>
<dbReference type="InterPro" id="IPR029063">
    <property type="entry name" value="SAM-dependent_MTases_sf"/>
</dbReference>
<dbReference type="Gene3D" id="1.20.1250.20">
    <property type="entry name" value="MFS general substrate transporter like domains"/>
    <property type="match status" value="1"/>
</dbReference>
<dbReference type="NCBIfam" id="NF037959">
    <property type="entry name" value="MFS_SpdSyn"/>
    <property type="match status" value="2"/>
</dbReference>
<comment type="subunit">
    <text evidence="5">Homodimer or homotetramer.</text>
</comment>
<feature type="binding site" evidence="5">
    <location>
        <position position="619"/>
    </location>
    <ligand>
        <name>S-methyl-5'-thioadenosine</name>
        <dbReference type="ChEBI" id="CHEBI:17509"/>
    </ligand>
</feature>
<evidence type="ECO:0000256" key="4">
    <source>
        <dbReference type="ARBA" id="ARBA00023115"/>
    </source>
</evidence>
<feature type="transmembrane region" description="Helical" evidence="5">
    <location>
        <begin position="404"/>
        <end position="426"/>
    </location>
</feature>
<feature type="transmembrane region" description="Helical" evidence="5">
    <location>
        <begin position="290"/>
        <end position="309"/>
    </location>
</feature>
<dbReference type="GO" id="GO:0010487">
    <property type="term" value="F:thermospermine synthase activity"/>
    <property type="evidence" value="ECO:0007669"/>
    <property type="project" value="UniProtKB-ARBA"/>
</dbReference>
<dbReference type="UniPathway" id="UPA00248">
    <property type="reaction ID" value="UER00314"/>
</dbReference>
<accession>A0A419EVT2</accession>
<organism evidence="8 9">
    <name type="scientific">Candidatus Abyssobacteria bacterium SURF_17</name>
    <dbReference type="NCBI Taxonomy" id="2093361"/>
    <lineage>
        <taxon>Bacteria</taxon>
        <taxon>Pseudomonadati</taxon>
        <taxon>Candidatus Hydrogenedentota</taxon>
        <taxon>Candidatus Abyssobacteria</taxon>
    </lineage>
</organism>
<evidence type="ECO:0000256" key="2">
    <source>
        <dbReference type="ARBA" id="ARBA00022679"/>
    </source>
</evidence>
<keyword evidence="3 5" id="KW-0745">Spermidine biosynthesis</keyword>
<reference evidence="8 9" key="1">
    <citation type="journal article" date="2017" name="ISME J.">
        <title>Energy and carbon metabolisms in a deep terrestrial subsurface fluid microbial community.</title>
        <authorList>
            <person name="Momper L."/>
            <person name="Jungbluth S.P."/>
            <person name="Lee M.D."/>
            <person name="Amend J.P."/>
        </authorList>
    </citation>
    <scope>NUCLEOTIDE SEQUENCE [LARGE SCALE GENOMIC DNA]</scope>
    <source>
        <strain evidence="8">SURF_17</strain>
    </source>
</reference>
<dbReference type="GO" id="GO:0004766">
    <property type="term" value="F:spermidine synthase activity"/>
    <property type="evidence" value="ECO:0007669"/>
    <property type="project" value="UniProtKB-UniRule"/>
</dbReference>
<comment type="function">
    <text evidence="5">Catalyzes the irreversible transfer of a propylamine group from the amino donor S-adenosylmethioninamine (decarboxy-AdoMet) to putrescine (1,4-diaminobutane) to yield spermidine.</text>
</comment>
<comment type="similarity">
    <text evidence="1 5">Belongs to the spermidine/spermine synthase family.</text>
</comment>
<dbReference type="PANTHER" id="PTHR43317">
    <property type="entry name" value="THERMOSPERMINE SYNTHASE ACAULIS5"/>
    <property type="match status" value="1"/>
</dbReference>
<feature type="binding site" evidence="5">
    <location>
        <begin position="650"/>
        <end position="651"/>
    </location>
    <ligand>
        <name>S-methyl-5'-thioadenosine</name>
        <dbReference type="ChEBI" id="CHEBI:17509"/>
    </ligand>
</feature>
<dbReference type="AlphaFoldDB" id="A0A419EVT2"/>
<proteinExistence type="inferred from homology"/>
<feature type="transmembrane region" description="Helical" evidence="5">
    <location>
        <begin position="321"/>
        <end position="346"/>
    </location>
</feature>
<dbReference type="CDD" id="cd06174">
    <property type="entry name" value="MFS"/>
    <property type="match status" value="1"/>
</dbReference>
<feature type="active site" description="Proton acceptor" evidence="5 6">
    <location>
        <position position="668"/>
    </location>
</feature>
<comment type="caution">
    <text evidence="5">Lacks conserved residue(s) required for the propagation of feature annotation.</text>
</comment>
<dbReference type="InterPro" id="IPR030374">
    <property type="entry name" value="PABS"/>
</dbReference>
<feature type="transmembrane region" description="Helical" evidence="5">
    <location>
        <begin position="203"/>
        <end position="224"/>
    </location>
</feature>
<keyword evidence="5" id="KW-1003">Cell membrane</keyword>
<protein>
    <recommendedName>
        <fullName evidence="5">Polyamine aminopropyltransferase</fullName>
    </recommendedName>
    <alternativeName>
        <fullName evidence="5">Putrescine aminopropyltransferase</fullName>
        <shortName evidence="5">PAPT</shortName>
    </alternativeName>
    <alternativeName>
        <fullName evidence="5">Spermidine synthase</fullName>
        <shortName evidence="5">SPDS</shortName>
        <shortName evidence="5">SPDSY</shortName>
        <ecNumber evidence="5">2.5.1.16</ecNumber>
    </alternativeName>
</protein>
<dbReference type="PROSITE" id="PS51006">
    <property type="entry name" value="PABS_2"/>
    <property type="match status" value="1"/>
</dbReference>
<evidence type="ECO:0000313" key="9">
    <source>
        <dbReference type="Proteomes" id="UP000285961"/>
    </source>
</evidence>
<evidence type="ECO:0000256" key="3">
    <source>
        <dbReference type="ARBA" id="ARBA00023066"/>
    </source>
</evidence>
<dbReference type="InterPro" id="IPR001045">
    <property type="entry name" value="Spermi_synthase"/>
</dbReference>
<dbReference type="SUPFAM" id="SSF53335">
    <property type="entry name" value="S-adenosyl-L-methionine-dependent methyltransferases"/>
    <property type="match status" value="1"/>
</dbReference>
<feature type="domain" description="PABS" evidence="7">
    <location>
        <begin position="580"/>
        <end position="749"/>
    </location>
</feature>
<keyword evidence="2 5" id="KW-0808">Transferase</keyword>
<evidence type="ECO:0000256" key="6">
    <source>
        <dbReference type="PROSITE-ProRule" id="PRU00354"/>
    </source>
</evidence>
<feature type="transmembrane region" description="Helical" evidence="5">
    <location>
        <begin position="353"/>
        <end position="374"/>
    </location>
</feature>
<dbReference type="CDD" id="cd02440">
    <property type="entry name" value="AdoMet_MTases"/>
    <property type="match status" value="1"/>
</dbReference>
<comment type="pathway">
    <text evidence="5">Amine and polyamine biosynthesis; spermidine biosynthesis; spermidine from putrescine: step 1/1.</text>
</comment>
<dbReference type="Pfam" id="PF01564">
    <property type="entry name" value="Spermine_synth"/>
    <property type="match status" value="1"/>
</dbReference>
<feature type="transmembrane region" description="Helical" evidence="5">
    <location>
        <begin position="230"/>
        <end position="252"/>
    </location>
</feature>
<gene>
    <name evidence="5" type="primary">speE</name>
    <name evidence="8" type="ORF">C4532_12755</name>
</gene>
<evidence type="ECO:0000259" key="7">
    <source>
        <dbReference type="PROSITE" id="PS51006"/>
    </source>
</evidence>
<dbReference type="EC" id="2.5.1.16" evidence="5"/>
<dbReference type="EMBL" id="QZKI01000091">
    <property type="protein sequence ID" value="RJP68510.1"/>
    <property type="molecule type" value="Genomic_DNA"/>
</dbReference>
<feature type="transmembrane region" description="Helical" evidence="5">
    <location>
        <begin position="160"/>
        <end position="191"/>
    </location>
</feature>
<dbReference type="SUPFAM" id="SSF103473">
    <property type="entry name" value="MFS general substrate transporter"/>
    <property type="match status" value="1"/>
</dbReference>
<dbReference type="Proteomes" id="UP000285961">
    <property type="component" value="Unassembled WGS sequence"/>
</dbReference>
<dbReference type="HAMAP" id="MF_00198">
    <property type="entry name" value="Spermidine_synth"/>
    <property type="match status" value="1"/>
</dbReference>
<dbReference type="Gene3D" id="3.40.50.150">
    <property type="entry name" value="Vaccinia Virus protein VP39"/>
    <property type="match status" value="1"/>
</dbReference>
<feature type="transmembrane region" description="Helical" evidence="5">
    <location>
        <begin position="121"/>
        <end position="140"/>
    </location>
</feature>
<feature type="transmembrane region" description="Helical" evidence="5">
    <location>
        <begin position="51"/>
        <end position="75"/>
    </location>
</feature>
<evidence type="ECO:0000256" key="5">
    <source>
        <dbReference type="HAMAP-Rule" id="MF_00198"/>
    </source>
</evidence>
<feature type="transmembrane region" description="Helical" evidence="5">
    <location>
        <begin position="468"/>
        <end position="485"/>
    </location>
</feature>
<feature type="transmembrane region" description="Helical" evidence="5">
    <location>
        <begin position="438"/>
        <end position="462"/>
    </location>
</feature>
<comment type="caution">
    <text evidence="8">The sequence shown here is derived from an EMBL/GenBank/DDBJ whole genome shotgun (WGS) entry which is preliminary data.</text>
</comment>
<dbReference type="GO" id="GO:0008295">
    <property type="term" value="P:spermidine biosynthetic process"/>
    <property type="evidence" value="ECO:0007669"/>
    <property type="project" value="UniProtKB-UniRule"/>
</dbReference>
<comment type="subcellular location">
    <subcellularLocation>
        <location evidence="5">Cell membrane</location>
        <topology evidence="5">Multi-pass membrane protein</topology>
    </subcellularLocation>
</comment>
<keyword evidence="5" id="KW-0472">Membrane</keyword>
<sequence>MSEPWQSSCSIGSRWRVKMTSRAVKKMLDELGYDEKALGKMITTYREKTRFSAIAMLWICFFLSGACGLVYQVAWTRMLTLIFGASVFAVSTVLMTFMGGLALGSYLFGRIADRIKYPVRLYGILEIAIGVYAFFLPLILKQYDFLYVTFFRAADPSFFTLLLFRFTLTAALLILPTTLMGATLPILSAFVTRNLKSVGWSTGSLYALNTFGAVLGCAAAGFYLIGRFGILQTIHIAVAANVIIGAFMYLAFSRWQTLEAEDADTSQAAHVGDVRTSETPAVYPQPIVRLVLLFLGLSGFCSLGYEVLWTRALVYHLNISVYAFATMLTTILVGIALGSFIFARIVDRTREPLLLFSAIELLIGISAVMSLPILGKFFNELERAFPGLGTIVWLPSSNKFIKSFLIMFVPTLLMGATFPVAAKICVPSVRKVGKSIGVVYSANTVGAIIGSFAAGFILVPLLGIGKSILALGCVNVAIGAAIFCINPQVSFNAKRRLSLAAVPALAVFGLFVWRFTGVQFASPLENAGRVLYYREGIGATVKVFEDNRTGIRQISIDGYPVAATGNQLDWRGPEGQSAQAHFPMLLHQDPKDICIIGFGAGGTSYGVSLYDVDTITCVELSREVPKAAPLLAEVNHDVLNHPKFKLVIDDGRNFILRTEKKFDIITVDATSPKCAGNVSLYTKEFYDMCKEKLAPGGIMAQWMPYHLLSRREDLMLFKTFQQSFPHFSVWFTSDLGYFQLIGSKDPLRIDFQRLEKRMSQRELRGELAAIHLNSPAKLLACFAMGEDIPLSLFDGIPVNTDNHPYIEYFRDDGGLGEFIFESRVGQPPVYNFGDSPDEAARNRAEYSKALEVTNHLISAHYWWKKGYLGEALTRTRLALLVEPTNREAYVLHRVLEKKYKRLYLAKAAAAQGKNDIHGAVMACNRILRIMPDDRDTLALLVTLHQSVGHSRSAL</sequence>
<dbReference type="InterPro" id="IPR036259">
    <property type="entry name" value="MFS_trans_sf"/>
</dbReference>
<keyword evidence="4 5" id="KW-0620">Polyamine biosynthesis</keyword>
<name>A0A419EVT2_9BACT</name>
<evidence type="ECO:0000256" key="1">
    <source>
        <dbReference type="ARBA" id="ARBA00007867"/>
    </source>
</evidence>
<keyword evidence="5" id="KW-0812">Transmembrane</keyword>
<keyword evidence="5" id="KW-1133">Transmembrane helix</keyword>
<dbReference type="PANTHER" id="PTHR43317:SF1">
    <property type="entry name" value="THERMOSPERMINE SYNTHASE ACAULIS5"/>
    <property type="match status" value="1"/>
</dbReference>
<evidence type="ECO:0000313" key="8">
    <source>
        <dbReference type="EMBL" id="RJP68510.1"/>
    </source>
</evidence>
<feature type="transmembrane region" description="Helical" evidence="5">
    <location>
        <begin position="497"/>
        <end position="516"/>
    </location>
</feature>
<dbReference type="GO" id="GO:0005886">
    <property type="term" value="C:plasma membrane"/>
    <property type="evidence" value="ECO:0007669"/>
    <property type="project" value="UniProtKB-SubCell"/>
</dbReference>
<comment type="catalytic activity">
    <reaction evidence="5">
        <text>S-adenosyl 3-(methylsulfanyl)propylamine + putrescine = S-methyl-5'-thioadenosine + spermidine + H(+)</text>
        <dbReference type="Rhea" id="RHEA:12721"/>
        <dbReference type="ChEBI" id="CHEBI:15378"/>
        <dbReference type="ChEBI" id="CHEBI:17509"/>
        <dbReference type="ChEBI" id="CHEBI:57443"/>
        <dbReference type="ChEBI" id="CHEBI:57834"/>
        <dbReference type="ChEBI" id="CHEBI:326268"/>
        <dbReference type="EC" id="2.5.1.16"/>
    </reaction>
</comment>